<evidence type="ECO:0000256" key="1">
    <source>
        <dbReference type="ARBA" id="ARBA00023235"/>
    </source>
</evidence>
<dbReference type="GO" id="GO:0046417">
    <property type="term" value="P:chorismate metabolic process"/>
    <property type="evidence" value="ECO:0007669"/>
    <property type="project" value="InterPro"/>
</dbReference>
<dbReference type="GO" id="GO:0004106">
    <property type="term" value="F:chorismate mutase activity"/>
    <property type="evidence" value="ECO:0007669"/>
    <property type="project" value="InterPro"/>
</dbReference>
<dbReference type="PANTHER" id="PTHR38041">
    <property type="entry name" value="CHORISMATE MUTASE"/>
    <property type="match status" value="1"/>
</dbReference>
<dbReference type="InterPro" id="IPR002701">
    <property type="entry name" value="CM_II_prokaryot"/>
</dbReference>
<feature type="coiled-coil region" evidence="2">
    <location>
        <begin position="7"/>
        <end position="34"/>
    </location>
</feature>
<dbReference type="AlphaFoldDB" id="A0A545AP24"/>
<dbReference type="Proteomes" id="UP000317982">
    <property type="component" value="Unassembled WGS sequence"/>
</dbReference>
<accession>A0A545AP24</accession>
<dbReference type="InterPro" id="IPR051331">
    <property type="entry name" value="Chorismate_mutase-related"/>
</dbReference>
<keyword evidence="1" id="KW-0413">Isomerase</keyword>
<keyword evidence="5" id="KW-1185">Reference proteome</keyword>
<evidence type="ECO:0000259" key="3">
    <source>
        <dbReference type="PROSITE" id="PS51168"/>
    </source>
</evidence>
<evidence type="ECO:0000313" key="4">
    <source>
        <dbReference type="EMBL" id="TQS43030.1"/>
    </source>
</evidence>
<protein>
    <submittedName>
        <fullName evidence="4">Chorismate mutase</fullName>
    </submittedName>
</protein>
<dbReference type="InterPro" id="IPR036263">
    <property type="entry name" value="Chorismate_II_sf"/>
</dbReference>
<dbReference type="PROSITE" id="PS51168">
    <property type="entry name" value="CHORISMATE_MUT_2"/>
    <property type="match status" value="1"/>
</dbReference>
<sequence>MSTACMLTEIRAEIDRLDREIVALIGRREELVRRAGRLKADADAVRAPDRVEQVIGKVRALAGESGADADVVEATYRAMIAAFIDLELRVRPEE</sequence>
<evidence type="ECO:0000256" key="2">
    <source>
        <dbReference type="SAM" id="Coils"/>
    </source>
</evidence>
<dbReference type="OrthoDB" id="3233357at2"/>
<reference evidence="4 5" key="1">
    <citation type="submission" date="2019-07" db="EMBL/GenBank/DDBJ databases">
        <title>Cryptosporangium phraense sp. nov., isolated from plant litter.</title>
        <authorList>
            <person name="Suriyachadkun C."/>
        </authorList>
    </citation>
    <scope>NUCLEOTIDE SEQUENCE [LARGE SCALE GENOMIC DNA]</scope>
    <source>
        <strain evidence="4 5">A-T 5661</strain>
    </source>
</reference>
<dbReference type="Gene3D" id="1.20.59.10">
    <property type="entry name" value="Chorismate mutase"/>
    <property type="match status" value="1"/>
</dbReference>
<dbReference type="EMBL" id="VIRS01000015">
    <property type="protein sequence ID" value="TQS43030.1"/>
    <property type="molecule type" value="Genomic_DNA"/>
</dbReference>
<dbReference type="SMART" id="SM00830">
    <property type="entry name" value="CM_2"/>
    <property type="match status" value="1"/>
</dbReference>
<dbReference type="InParanoid" id="A0A545AP24"/>
<feature type="domain" description="Chorismate mutase" evidence="3">
    <location>
        <begin position="1"/>
        <end position="91"/>
    </location>
</feature>
<organism evidence="4 5">
    <name type="scientific">Cryptosporangium phraense</name>
    <dbReference type="NCBI Taxonomy" id="2593070"/>
    <lineage>
        <taxon>Bacteria</taxon>
        <taxon>Bacillati</taxon>
        <taxon>Actinomycetota</taxon>
        <taxon>Actinomycetes</taxon>
        <taxon>Cryptosporangiales</taxon>
        <taxon>Cryptosporangiaceae</taxon>
        <taxon>Cryptosporangium</taxon>
    </lineage>
</organism>
<name>A0A545AP24_9ACTN</name>
<dbReference type="SUPFAM" id="SSF48600">
    <property type="entry name" value="Chorismate mutase II"/>
    <property type="match status" value="1"/>
</dbReference>
<comment type="caution">
    <text evidence="4">The sequence shown here is derived from an EMBL/GenBank/DDBJ whole genome shotgun (WGS) entry which is preliminary data.</text>
</comment>
<dbReference type="PANTHER" id="PTHR38041:SF1">
    <property type="entry name" value="CHORISMATE MUTASE"/>
    <property type="match status" value="1"/>
</dbReference>
<keyword evidence="2" id="KW-0175">Coiled coil</keyword>
<dbReference type="InterPro" id="IPR036979">
    <property type="entry name" value="CM_dom_sf"/>
</dbReference>
<evidence type="ECO:0000313" key="5">
    <source>
        <dbReference type="Proteomes" id="UP000317982"/>
    </source>
</evidence>
<dbReference type="GO" id="GO:0009697">
    <property type="term" value="P:salicylic acid biosynthetic process"/>
    <property type="evidence" value="ECO:0007669"/>
    <property type="project" value="TreeGrafter"/>
</dbReference>
<dbReference type="Pfam" id="PF01817">
    <property type="entry name" value="CM_2"/>
    <property type="match status" value="1"/>
</dbReference>
<gene>
    <name evidence="4" type="ORF">FL583_21585</name>
</gene>
<proteinExistence type="predicted"/>